<accession>A0ABT9DF82</accession>
<organism evidence="1 2">
    <name type="scientific">Actinotalea lenta</name>
    <dbReference type="NCBI Taxonomy" id="3064654"/>
    <lineage>
        <taxon>Bacteria</taxon>
        <taxon>Bacillati</taxon>
        <taxon>Actinomycetota</taxon>
        <taxon>Actinomycetes</taxon>
        <taxon>Micrococcales</taxon>
        <taxon>Cellulomonadaceae</taxon>
        <taxon>Actinotalea</taxon>
    </lineage>
</organism>
<proteinExistence type="predicted"/>
<dbReference type="EMBL" id="JAUQYP010000002">
    <property type="protein sequence ID" value="MDO8108598.1"/>
    <property type="molecule type" value="Genomic_DNA"/>
</dbReference>
<reference evidence="1 2" key="1">
    <citation type="submission" date="2023-07" db="EMBL/GenBank/DDBJ databases">
        <title>Description of novel actinomycetes strains, isolated from tidal flat sediment.</title>
        <authorList>
            <person name="Lu C."/>
        </authorList>
    </citation>
    <scope>NUCLEOTIDE SEQUENCE [LARGE SCALE GENOMIC DNA]</scope>
    <source>
        <strain evidence="1 2">SYSU T00b441</strain>
    </source>
</reference>
<sequence length="176" mass="18349">MRWDALFADLEARLDAAAVADRVDEIAERTRVERATVGVVDRLRAQSGQVDVLLRDGSSVSGAVSDAGPTWFLLADGPREHLVPTAAAVAVGGLTDRVEPSAGAVLSRLGLGHVLRGLAQDRTVVRVRAAGLVLVGRVDAVGSDHVDLAAVAADTLRPTGHRRAVATALIDVLTRA</sequence>
<gene>
    <name evidence="1" type="ORF">Q6348_15475</name>
</gene>
<evidence type="ECO:0000313" key="1">
    <source>
        <dbReference type="EMBL" id="MDO8108598.1"/>
    </source>
</evidence>
<comment type="caution">
    <text evidence="1">The sequence shown here is derived from an EMBL/GenBank/DDBJ whole genome shotgun (WGS) entry which is preliminary data.</text>
</comment>
<protein>
    <submittedName>
        <fullName evidence="1">Uncharacterized protein</fullName>
    </submittedName>
</protein>
<keyword evidence="2" id="KW-1185">Reference proteome</keyword>
<name>A0ABT9DF82_9CELL</name>
<dbReference type="RefSeq" id="WP_304602290.1">
    <property type="nucleotide sequence ID" value="NZ_JAUQYO010000001.1"/>
</dbReference>
<evidence type="ECO:0000313" key="2">
    <source>
        <dbReference type="Proteomes" id="UP001232536"/>
    </source>
</evidence>
<dbReference type="Proteomes" id="UP001232536">
    <property type="component" value="Unassembled WGS sequence"/>
</dbReference>